<evidence type="ECO:0000313" key="3">
    <source>
        <dbReference type="EMBL" id="QTG17156.1"/>
    </source>
</evidence>
<evidence type="ECO:0000313" key="4">
    <source>
        <dbReference type="Proteomes" id="UP000663946"/>
    </source>
</evidence>
<evidence type="ECO:0000259" key="2">
    <source>
        <dbReference type="Pfam" id="PF02027"/>
    </source>
</evidence>
<evidence type="ECO:0000256" key="1">
    <source>
        <dbReference type="SAM" id="MobiDB-lite"/>
    </source>
</evidence>
<organism evidence="3 4">
    <name type="scientific">Agrobacterium tumefaciens</name>
    <dbReference type="NCBI Taxonomy" id="358"/>
    <lineage>
        <taxon>Bacteria</taxon>
        <taxon>Pseudomonadati</taxon>
        <taxon>Pseudomonadota</taxon>
        <taxon>Alphaproteobacteria</taxon>
        <taxon>Hyphomicrobiales</taxon>
        <taxon>Rhizobiaceae</taxon>
        <taxon>Rhizobium/Agrobacterium group</taxon>
        <taxon>Agrobacterium</taxon>
        <taxon>Agrobacterium tumefaciens complex</taxon>
    </lineage>
</organism>
<protein>
    <recommendedName>
        <fullName evidence="2">Cytokinin glycosidase domain-containing protein</fullName>
    </recommendedName>
</protein>
<name>A0AAJ4N8Y5_AGRTU</name>
<reference evidence="3" key="1">
    <citation type="submission" date="2020-02" db="EMBL/GenBank/DDBJ databases">
        <title>Unexpected conservation and global transmission of agrobacterial virulence plasmids.</title>
        <authorList>
            <person name="Weisberg A.J."/>
            <person name="Davis E.W. II"/>
            <person name="Tabima J.R."/>
            <person name="Belcher M.S."/>
            <person name="Miller M."/>
            <person name="Kuo C.-H."/>
            <person name="Loper J.E."/>
            <person name="Grunwald N.J."/>
            <person name="Putnam M.L."/>
            <person name="Chang J.H."/>
        </authorList>
    </citation>
    <scope>NUCLEOTIDE SEQUENCE</scope>
    <source>
        <strain evidence="3">Q15/94</strain>
        <plasmid evidence="3">pTiQ15_94</plasmid>
    </source>
</reference>
<dbReference type="Proteomes" id="UP000663946">
    <property type="component" value="Plasmid pTiQ15_94"/>
</dbReference>
<dbReference type="Pfam" id="PF02027">
    <property type="entry name" value="RolB_RolC"/>
    <property type="match status" value="1"/>
</dbReference>
<dbReference type="RefSeq" id="WP_333722903.1">
    <property type="nucleotide sequence ID" value="NZ_CP049220.1"/>
</dbReference>
<gene>
    <name evidence="3" type="ORF">G6M86_28100</name>
</gene>
<accession>A0AAJ4N8Y5</accession>
<proteinExistence type="predicted"/>
<keyword evidence="3" id="KW-0614">Plasmid</keyword>
<dbReference type="AlphaFoldDB" id="A0AAJ4N8Y5"/>
<feature type="compositionally biased region" description="Acidic residues" evidence="1">
    <location>
        <begin position="156"/>
        <end position="175"/>
    </location>
</feature>
<sequence length="198" mass="22797">MTVPSWQVRDLTNCWNIGELQVRLEQARSDFRNVLTDRVYFNDDEECILSDQRLTFVYLDEATARHCALYRGLPSNSSNFGTVATEIPPWLLDAQRMNGILQERCDQGGIVNYHLGPHMSGFYLAILMSQFFIRFGTDEINRESYGFYARRGNYTEEGEDDEDRDDSQDEVEVEPNEFQSGHLIKFPIVAVGSCRCAQ</sequence>
<feature type="region of interest" description="Disordered" evidence="1">
    <location>
        <begin position="153"/>
        <end position="177"/>
    </location>
</feature>
<geneLocation type="plasmid" evidence="3 4">
    <name>pTiQ15_94</name>
</geneLocation>
<feature type="domain" description="Cytokinin glycosidase" evidence="2">
    <location>
        <begin position="1"/>
        <end position="194"/>
    </location>
</feature>
<dbReference type="EMBL" id="CP049220">
    <property type="protein sequence ID" value="QTG17156.1"/>
    <property type="molecule type" value="Genomic_DNA"/>
</dbReference>
<dbReference type="InterPro" id="IPR006064">
    <property type="entry name" value="Glycosidase"/>
</dbReference>